<evidence type="ECO:0000256" key="8">
    <source>
        <dbReference type="SAM" id="Phobius"/>
    </source>
</evidence>
<gene>
    <name evidence="10" type="primary">LOC109700811</name>
</gene>
<feature type="transmembrane region" description="Helical" evidence="8">
    <location>
        <begin position="150"/>
        <end position="172"/>
    </location>
</feature>
<accession>A0A8B7WFB1</accession>
<dbReference type="Gene3D" id="3.20.20.190">
    <property type="entry name" value="Phosphatidylinositol (PI) phosphodiesterase"/>
    <property type="match status" value="1"/>
</dbReference>
<evidence type="ECO:0000256" key="1">
    <source>
        <dbReference type="ARBA" id="ARBA00004141"/>
    </source>
</evidence>
<evidence type="ECO:0000256" key="7">
    <source>
        <dbReference type="ARBA" id="ARBA00023180"/>
    </source>
</evidence>
<keyword evidence="6 8" id="KW-0472">Membrane</keyword>
<dbReference type="InterPro" id="IPR030395">
    <property type="entry name" value="GP_PDE_dom"/>
</dbReference>
<dbReference type="SUPFAM" id="SSF51695">
    <property type="entry name" value="PLC-like phosphodiesterases"/>
    <property type="match status" value="1"/>
</dbReference>
<evidence type="ECO:0000313" key="10">
    <source>
        <dbReference type="RefSeq" id="XP_020041720.1"/>
    </source>
</evidence>
<keyword evidence="5 8" id="KW-1133">Transmembrane helix</keyword>
<comment type="subcellular location">
    <subcellularLocation>
        <location evidence="1">Membrane</location>
        <topology evidence="1">Multi-pass membrane protein</topology>
    </subcellularLocation>
</comment>
<feature type="non-terminal residue" evidence="10">
    <location>
        <position position="316"/>
    </location>
</feature>
<evidence type="ECO:0000256" key="2">
    <source>
        <dbReference type="ARBA" id="ARBA00007277"/>
    </source>
</evidence>
<keyword evidence="3 8" id="KW-0812">Transmembrane</keyword>
<sequence>MIKKINGIEPRSMKKRTSKKNHISWIAHVCNYKCYITFLTGCYSCHWKFKQWEKTELGSCCCSRVEQFFYVCLVSSFILSSLLLFLWIETSNEYFDLDWVAYLGTRRWFFWSIFLLSFIGTMTLYTLLLLIVGILLLWERIELYLHTCHKVLIMLVIPICIFFMVVICKFWRDKWLIAGLSLKIFSPYVHLCSITVMTIISWPLAFCVAHLEAEVRIRRFKLTCYEKDILEEQNTIKRLKALQLAAGLPFLLILLCLYLMPLGIYSPCIQKKEDLGPKPVFFGHRGAPMLAPENTMMSFEKAVEHKAYGLETDVYL</sequence>
<feature type="domain" description="GP-PDE" evidence="9">
    <location>
        <begin position="279"/>
        <end position="316"/>
    </location>
</feature>
<evidence type="ECO:0000256" key="4">
    <source>
        <dbReference type="ARBA" id="ARBA00022801"/>
    </source>
</evidence>
<protein>
    <submittedName>
        <fullName evidence="10">Glycerophosphodiester phosphodiesterase domain-containing protein 4-like</fullName>
    </submittedName>
</protein>
<comment type="similarity">
    <text evidence="2">Belongs to the glycerophosphoryl diester phosphodiesterase family.</text>
</comment>
<dbReference type="PANTHER" id="PTHR23344:SF13">
    <property type="entry name" value="GLYCEROPHOSPHODIESTER PHOSPHODIESTERASE DOMAIN-CONTAINING PROTEIN 4"/>
    <property type="match status" value="1"/>
</dbReference>
<dbReference type="PROSITE" id="PS51704">
    <property type="entry name" value="GP_PDE"/>
    <property type="match status" value="1"/>
</dbReference>
<feature type="transmembrane region" description="Helical" evidence="8">
    <location>
        <begin position="244"/>
        <end position="265"/>
    </location>
</feature>
<reference evidence="10" key="1">
    <citation type="submission" date="2025-08" db="UniProtKB">
        <authorList>
            <consortium name="RefSeq"/>
        </authorList>
    </citation>
    <scope>IDENTIFICATION</scope>
    <source>
        <tissue evidence="10">Leukocyte</tissue>
    </source>
</reference>
<organism evidence="10">
    <name type="scientific">Castor canadensis</name>
    <name type="common">American beaver</name>
    <dbReference type="NCBI Taxonomy" id="51338"/>
    <lineage>
        <taxon>Eukaryota</taxon>
        <taxon>Metazoa</taxon>
        <taxon>Chordata</taxon>
        <taxon>Craniata</taxon>
        <taxon>Vertebrata</taxon>
        <taxon>Euteleostomi</taxon>
        <taxon>Mammalia</taxon>
        <taxon>Eutheria</taxon>
        <taxon>Euarchontoglires</taxon>
        <taxon>Glires</taxon>
        <taxon>Rodentia</taxon>
        <taxon>Castorimorpha</taxon>
        <taxon>Castoridae</taxon>
        <taxon>Castor</taxon>
    </lineage>
</organism>
<dbReference type="AlphaFoldDB" id="A0A8B7WFB1"/>
<feature type="transmembrane region" description="Helical" evidence="8">
    <location>
        <begin position="68"/>
        <end position="88"/>
    </location>
</feature>
<evidence type="ECO:0000256" key="3">
    <source>
        <dbReference type="ARBA" id="ARBA00022692"/>
    </source>
</evidence>
<keyword evidence="4" id="KW-0378">Hydrolase</keyword>
<proteinExistence type="inferred from homology"/>
<evidence type="ECO:0000259" key="9">
    <source>
        <dbReference type="PROSITE" id="PS51704"/>
    </source>
</evidence>
<name>A0A8B7WFB1_CASCN</name>
<dbReference type="InterPro" id="IPR017946">
    <property type="entry name" value="PLC-like_Pdiesterase_TIM-brl"/>
</dbReference>
<feature type="transmembrane region" description="Helical" evidence="8">
    <location>
        <begin position="108"/>
        <end position="138"/>
    </location>
</feature>
<dbReference type="PANTHER" id="PTHR23344">
    <property type="entry name" value="GLYCEROPHOSPHORYL DIESTER PHOSPHODIESTERASE"/>
    <property type="match status" value="1"/>
</dbReference>
<dbReference type="RefSeq" id="XP_020041720.1">
    <property type="nucleotide sequence ID" value="XM_020186131.1"/>
</dbReference>
<evidence type="ECO:0000256" key="6">
    <source>
        <dbReference type="ARBA" id="ARBA00023136"/>
    </source>
</evidence>
<feature type="transmembrane region" description="Helical" evidence="8">
    <location>
        <begin position="188"/>
        <end position="211"/>
    </location>
</feature>
<dbReference type="GO" id="GO:0008889">
    <property type="term" value="F:glycerophosphodiester phosphodiesterase activity"/>
    <property type="evidence" value="ECO:0007669"/>
    <property type="project" value="TreeGrafter"/>
</dbReference>
<dbReference type="Pfam" id="PF03009">
    <property type="entry name" value="GDPD"/>
    <property type="match status" value="1"/>
</dbReference>
<keyword evidence="7" id="KW-0325">Glycoprotein</keyword>
<dbReference type="GO" id="GO:0016020">
    <property type="term" value="C:membrane"/>
    <property type="evidence" value="ECO:0007669"/>
    <property type="project" value="UniProtKB-SubCell"/>
</dbReference>
<dbReference type="OrthoDB" id="1058301at2759"/>
<dbReference type="KEGG" id="ccan:109700811"/>
<dbReference type="GO" id="GO:0006629">
    <property type="term" value="P:lipid metabolic process"/>
    <property type="evidence" value="ECO:0007669"/>
    <property type="project" value="InterPro"/>
</dbReference>
<evidence type="ECO:0000256" key="5">
    <source>
        <dbReference type="ARBA" id="ARBA00022989"/>
    </source>
</evidence>